<accession>A0A5J6MZC1</accession>
<dbReference type="PROSITE" id="PS50110">
    <property type="entry name" value="RESPONSE_REGULATORY"/>
    <property type="match status" value="1"/>
</dbReference>
<organism evidence="5 6">
    <name type="scientific">Hypericibacter adhaerens</name>
    <dbReference type="NCBI Taxonomy" id="2602016"/>
    <lineage>
        <taxon>Bacteria</taxon>
        <taxon>Pseudomonadati</taxon>
        <taxon>Pseudomonadota</taxon>
        <taxon>Alphaproteobacteria</taxon>
        <taxon>Rhodospirillales</taxon>
        <taxon>Dongiaceae</taxon>
        <taxon>Hypericibacter</taxon>
    </lineage>
</organism>
<name>A0A5J6MZC1_9PROT</name>
<dbReference type="AlphaFoldDB" id="A0A5J6MZC1"/>
<sequence>MNDTIREFPTTDGSRRSGDGKTVLIVEDNELNMKLFHDLMEAHGYNILQTRDGMEALKLARQHRPDLILMDIQLPEVSGLEVTKWIKEDDDLRAIPVIAVTAFAMKGDEEKILQGGCEAYIAKPISVAQFLSTVERFLR</sequence>
<protein>
    <submittedName>
        <fullName evidence="5">Response regulator</fullName>
    </submittedName>
</protein>
<dbReference type="InterPro" id="IPR011006">
    <property type="entry name" value="CheY-like_superfamily"/>
</dbReference>
<reference evidence="5 6" key="1">
    <citation type="submission" date="2019-08" db="EMBL/GenBank/DDBJ databases">
        <title>Hyperibacter terrae gen. nov., sp. nov. and Hyperibacter viscosus sp. nov., two new members in the family Rhodospirillaceae isolated from the rhizosphere of Hypericum perforatum.</title>
        <authorList>
            <person name="Noviana Z."/>
        </authorList>
    </citation>
    <scope>NUCLEOTIDE SEQUENCE [LARGE SCALE GENOMIC DNA]</scope>
    <source>
        <strain evidence="5 6">R5959</strain>
    </source>
</reference>
<evidence type="ECO:0000256" key="2">
    <source>
        <dbReference type="ARBA" id="ARBA00023012"/>
    </source>
</evidence>
<keyword evidence="6" id="KW-1185">Reference proteome</keyword>
<dbReference type="KEGG" id="hadh:FRZ61_30530"/>
<feature type="modified residue" description="4-aspartylphosphate" evidence="3">
    <location>
        <position position="71"/>
    </location>
</feature>
<proteinExistence type="predicted"/>
<evidence type="ECO:0000313" key="6">
    <source>
        <dbReference type="Proteomes" id="UP000325797"/>
    </source>
</evidence>
<evidence type="ECO:0000313" key="5">
    <source>
        <dbReference type="EMBL" id="QEX23118.1"/>
    </source>
</evidence>
<dbReference type="RefSeq" id="WP_151118543.1">
    <property type="nucleotide sequence ID" value="NZ_CP042582.1"/>
</dbReference>
<dbReference type="SUPFAM" id="SSF52172">
    <property type="entry name" value="CheY-like"/>
    <property type="match status" value="1"/>
</dbReference>
<keyword evidence="2" id="KW-0902">Two-component regulatory system</keyword>
<feature type="domain" description="Response regulatory" evidence="4">
    <location>
        <begin position="22"/>
        <end position="138"/>
    </location>
</feature>
<dbReference type="EMBL" id="CP042582">
    <property type="protein sequence ID" value="QEX23118.1"/>
    <property type="molecule type" value="Genomic_DNA"/>
</dbReference>
<evidence type="ECO:0000256" key="1">
    <source>
        <dbReference type="ARBA" id="ARBA00022553"/>
    </source>
</evidence>
<dbReference type="PANTHER" id="PTHR45339:SF1">
    <property type="entry name" value="HYBRID SIGNAL TRANSDUCTION HISTIDINE KINASE J"/>
    <property type="match status" value="1"/>
</dbReference>
<dbReference type="InterPro" id="IPR001789">
    <property type="entry name" value="Sig_transdc_resp-reg_receiver"/>
</dbReference>
<dbReference type="SMART" id="SM00448">
    <property type="entry name" value="REC"/>
    <property type="match status" value="1"/>
</dbReference>
<dbReference type="Pfam" id="PF00072">
    <property type="entry name" value="Response_reg"/>
    <property type="match status" value="1"/>
</dbReference>
<dbReference type="OrthoDB" id="9801602at2"/>
<dbReference type="Gene3D" id="3.40.50.2300">
    <property type="match status" value="1"/>
</dbReference>
<evidence type="ECO:0000259" key="4">
    <source>
        <dbReference type="PROSITE" id="PS50110"/>
    </source>
</evidence>
<gene>
    <name evidence="5" type="ORF">FRZ61_30530</name>
</gene>
<dbReference type="PANTHER" id="PTHR45339">
    <property type="entry name" value="HYBRID SIGNAL TRANSDUCTION HISTIDINE KINASE J"/>
    <property type="match status" value="1"/>
</dbReference>
<keyword evidence="1 3" id="KW-0597">Phosphoprotein</keyword>
<dbReference type="CDD" id="cd17548">
    <property type="entry name" value="REC_DivK-like"/>
    <property type="match status" value="1"/>
</dbReference>
<dbReference type="GO" id="GO:0000160">
    <property type="term" value="P:phosphorelay signal transduction system"/>
    <property type="evidence" value="ECO:0007669"/>
    <property type="project" value="UniProtKB-KW"/>
</dbReference>
<dbReference type="Proteomes" id="UP000325797">
    <property type="component" value="Chromosome"/>
</dbReference>
<evidence type="ECO:0000256" key="3">
    <source>
        <dbReference type="PROSITE-ProRule" id="PRU00169"/>
    </source>
</evidence>